<dbReference type="RefSeq" id="WP_377360685.1">
    <property type="nucleotide sequence ID" value="NZ_JBHTCM010000027.1"/>
</dbReference>
<feature type="domain" description="HTH cro/C1-type" evidence="1">
    <location>
        <begin position="23"/>
        <end position="43"/>
    </location>
</feature>
<dbReference type="Gene3D" id="1.10.260.40">
    <property type="entry name" value="lambda repressor-like DNA-binding domains"/>
    <property type="match status" value="1"/>
</dbReference>
<name>A0ABW2L103_9PROT</name>
<reference evidence="3" key="1">
    <citation type="journal article" date="2019" name="Int. J. Syst. Evol. Microbiol.">
        <title>The Global Catalogue of Microorganisms (GCM) 10K type strain sequencing project: providing services to taxonomists for standard genome sequencing and annotation.</title>
        <authorList>
            <consortium name="The Broad Institute Genomics Platform"/>
            <consortium name="The Broad Institute Genome Sequencing Center for Infectious Disease"/>
            <person name="Wu L."/>
            <person name="Ma J."/>
        </authorList>
    </citation>
    <scope>NUCLEOTIDE SEQUENCE [LARGE SCALE GENOMIC DNA]</scope>
    <source>
        <strain evidence="3">CGMCC 1.16275</strain>
    </source>
</reference>
<proteinExistence type="predicted"/>
<dbReference type="PROSITE" id="PS50943">
    <property type="entry name" value="HTH_CROC1"/>
    <property type="match status" value="1"/>
</dbReference>
<dbReference type="Proteomes" id="UP001596456">
    <property type="component" value="Unassembled WGS sequence"/>
</dbReference>
<dbReference type="CDD" id="cd00093">
    <property type="entry name" value="HTH_XRE"/>
    <property type="match status" value="1"/>
</dbReference>
<dbReference type="EMBL" id="JBHTCM010000027">
    <property type="protein sequence ID" value="MFC7335147.1"/>
    <property type="molecule type" value="Genomic_DNA"/>
</dbReference>
<gene>
    <name evidence="2" type="ORF">ACFQPS_18410</name>
</gene>
<keyword evidence="3" id="KW-1185">Reference proteome</keyword>
<dbReference type="InterPro" id="IPR010982">
    <property type="entry name" value="Lambda_DNA-bd_dom_sf"/>
</dbReference>
<dbReference type="InterPro" id="IPR001387">
    <property type="entry name" value="Cro/C1-type_HTH"/>
</dbReference>
<dbReference type="Pfam" id="PF13560">
    <property type="entry name" value="HTH_31"/>
    <property type="match status" value="1"/>
</dbReference>
<protein>
    <submittedName>
        <fullName evidence="2">Helix-turn-helix domain-containing protein</fullName>
    </submittedName>
</protein>
<accession>A0ABW2L103</accession>
<dbReference type="SMART" id="SM00530">
    <property type="entry name" value="HTH_XRE"/>
    <property type="match status" value="1"/>
</dbReference>
<dbReference type="SUPFAM" id="SSF47413">
    <property type="entry name" value="lambda repressor-like DNA-binding domains"/>
    <property type="match status" value="1"/>
</dbReference>
<evidence type="ECO:0000313" key="3">
    <source>
        <dbReference type="Proteomes" id="UP001596456"/>
    </source>
</evidence>
<comment type="caution">
    <text evidence="2">The sequence shown here is derived from an EMBL/GenBank/DDBJ whole genome shotgun (WGS) entry which is preliminary data.</text>
</comment>
<evidence type="ECO:0000313" key="2">
    <source>
        <dbReference type="EMBL" id="MFC7335147.1"/>
    </source>
</evidence>
<evidence type="ECO:0000259" key="1">
    <source>
        <dbReference type="PROSITE" id="PS50943"/>
    </source>
</evidence>
<sequence>MPAEPERAAAIRDDLRRQAGRWLKAQREAAGLTQADVAERLGLRYYTFVSQVEGGHGRIPPEHYEGWAQAVGLDARIFAKMILRYYDPEMHRLLFPEEAAVPVPSRAASGGGSAA</sequence>
<organism evidence="2 3">
    <name type="scientific">Rhodocista pekingensis</name>
    <dbReference type="NCBI Taxonomy" id="201185"/>
    <lineage>
        <taxon>Bacteria</taxon>
        <taxon>Pseudomonadati</taxon>
        <taxon>Pseudomonadota</taxon>
        <taxon>Alphaproteobacteria</taxon>
        <taxon>Rhodospirillales</taxon>
        <taxon>Azospirillaceae</taxon>
        <taxon>Rhodocista</taxon>
    </lineage>
</organism>